<keyword evidence="5" id="KW-1185">Reference proteome</keyword>
<dbReference type="PANTHER" id="PTHR36834:SF1">
    <property type="entry name" value="INTEGRAL MEMBRANE PROTEIN"/>
    <property type="match status" value="1"/>
</dbReference>
<dbReference type="RefSeq" id="WP_062760901.1">
    <property type="nucleotide sequence ID" value="NZ_BMSJ01000003.1"/>
</dbReference>
<reference evidence="4 5" key="2">
    <citation type="submission" date="2017-09" db="EMBL/GenBank/DDBJ databases">
        <authorList>
            <person name="Lee N."/>
            <person name="Cho B.-K."/>
        </authorList>
    </citation>
    <scope>NUCLEOTIDE SEQUENCE [LARGE SCALE GENOMIC DNA]</scope>
    <source>
        <strain evidence="4 5">ATCC 19740</strain>
    </source>
</reference>
<name>A0AAV4KF68_9ACTN</name>
<protein>
    <submittedName>
        <fullName evidence="3">Antibiotic resistance protein VanZ</fullName>
    </submittedName>
    <submittedName>
        <fullName evidence="4">VanZ family protein</fullName>
    </submittedName>
</protein>
<feature type="transmembrane region" description="Helical" evidence="1">
    <location>
        <begin position="116"/>
        <end position="137"/>
    </location>
</feature>
<dbReference type="GeneID" id="95452465"/>
<evidence type="ECO:0000313" key="3">
    <source>
        <dbReference type="EMBL" id="GGR20002.1"/>
    </source>
</evidence>
<dbReference type="Proteomes" id="UP000326029">
    <property type="component" value="Chromosome"/>
</dbReference>
<dbReference type="EMBL" id="BMSJ01000003">
    <property type="protein sequence ID" value="GGR20002.1"/>
    <property type="molecule type" value="Genomic_DNA"/>
</dbReference>
<organism evidence="3 6">
    <name type="scientific">Streptomyces cinereoruber</name>
    <dbReference type="NCBI Taxonomy" id="67260"/>
    <lineage>
        <taxon>Bacteria</taxon>
        <taxon>Bacillati</taxon>
        <taxon>Actinomycetota</taxon>
        <taxon>Actinomycetes</taxon>
        <taxon>Kitasatosporales</taxon>
        <taxon>Streptomycetaceae</taxon>
        <taxon>Streptomyces</taxon>
    </lineage>
</organism>
<dbReference type="Proteomes" id="UP000642014">
    <property type="component" value="Unassembled WGS sequence"/>
</dbReference>
<dbReference type="PANTHER" id="PTHR36834">
    <property type="entry name" value="MEMBRANE PROTEIN-RELATED"/>
    <property type="match status" value="1"/>
</dbReference>
<gene>
    <name evidence="4" type="ORF">CP977_01580</name>
    <name evidence="3" type="ORF">GCM10010497_22730</name>
</gene>
<dbReference type="AlphaFoldDB" id="A0AAV4KF68"/>
<keyword evidence="1" id="KW-1133">Transmembrane helix</keyword>
<feature type="transmembrane region" description="Helical" evidence="1">
    <location>
        <begin position="12"/>
        <end position="28"/>
    </location>
</feature>
<evidence type="ECO:0000313" key="4">
    <source>
        <dbReference type="EMBL" id="QEV31027.1"/>
    </source>
</evidence>
<evidence type="ECO:0000313" key="6">
    <source>
        <dbReference type="Proteomes" id="UP000642014"/>
    </source>
</evidence>
<keyword evidence="1" id="KW-0812">Transmembrane</keyword>
<dbReference type="InterPro" id="IPR006976">
    <property type="entry name" value="VanZ-like"/>
</dbReference>
<sequence>MNFQTEIPTTAVLGPALAVFAVIAFVRRRGNVPGWRGGPLALRVLAAVYTAAVLSITVFPLWIYGGGYRNAAPWISQIQPIPLLMADVSMIPNVIMFVPLGFLLPLLSPGLTRGRTVALCALASLGIEITQLLQYIALGNGRSVDVNDLIANTLGGLIGCAALRVTRRATAARAVLDRLSATHGGA</sequence>
<reference evidence="3 6" key="1">
    <citation type="journal article" date="2014" name="Int. J. Syst. Evol. Microbiol.">
        <title>Complete genome sequence of Corynebacterium casei LMG S-19264T (=DSM 44701T), isolated from a smear-ripened cheese.</title>
        <authorList>
            <consortium name="US DOE Joint Genome Institute (JGI-PGF)"/>
            <person name="Walter F."/>
            <person name="Albersmeier A."/>
            <person name="Kalinowski J."/>
            <person name="Ruckert C."/>
        </authorList>
    </citation>
    <scope>NUCLEOTIDE SEQUENCE [LARGE SCALE GENOMIC DNA]</scope>
    <source>
        <strain evidence="3 6">JCM 4205</strain>
    </source>
</reference>
<evidence type="ECO:0000313" key="5">
    <source>
        <dbReference type="Proteomes" id="UP000326029"/>
    </source>
</evidence>
<dbReference type="InterPro" id="IPR053150">
    <property type="entry name" value="Teicoplanin_resist-assoc"/>
</dbReference>
<evidence type="ECO:0000259" key="2">
    <source>
        <dbReference type="Pfam" id="PF04892"/>
    </source>
</evidence>
<proteinExistence type="predicted"/>
<dbReference type="EMBL" id="CP023693">
    <property type="protein sequence ID" value="QEV31027.1"/>
    <property type="molecule type" value="Genomic_DNA"/>
</dbReference>
<dbReference type="Pfam" id="PF04892">
    <property type="entry name" value="VanZ"/>
    <property type="match status" value="1"/>
</dbReference>
<feature type="transmembrane region" description="Helical" evidence="1">
    <location>
        <begin position="83"/>
        <end position="104"/>
    </location>
</feature>
<feature type="domain" description="VanZ-like" evidence="2">
    <location>
        <begin position="48"/>
        <end position="164"/>
    </location>
</feature>
<evidence type="ECO:0000256" key="1">
    <source>
        <dbReference type="SAM" id="Phobius"/>
    </source>
</evidence>
<keyword evidence="1" id="KW-0472">Membrane</keyword>
<feature type="transmembrane region" description="Helical" evidence="1">
    <location>
        <begin position="40"/>
        <end position="63"/>
    </location>
</feature>
<accession>A0AAV4KF68</accession>
<reference evidence="3" key="3">
    <citation type="submission" date="2023-08" db="EMBL/GenBank/DDBJ databases">
        <authorList>
            <person name="Sun Q."/>
            <person name="Ohkuma M."/>
        </authorList>
    </citation>
    <scope>NUCLEOTIDE SEQUENCE</scope>
    <source>
        <strain evidence="3">JCM 4205</strain>
    </source>
</reference>
<feature type="transmembrane region" description="Helical" evidence="1">
    <location>
        <begin position="149"/>
        <end position="166"/>
    </location>
</feature>